<feature type="disulfide bond" evidence="11">
    <location>
        <begin position="272"/>
        <end position="284"/>
    </location>
</feature>
<evidence type="ECO:0000256" key="9">
    <source>
        <dbReference type="ARBA" id="ARBA00023180"/>
    </source>
</evidence>
<evidence type="ECO:0000256" key="2">
    <source>
        <dbReference type="ARBA" id="ARBA00022536"/>
    </source>
</evidence>
<keyword evidence="4" id="KW-0677">Repeat</keyword>
<gene>
    <name evidence="17" type="primary">LOC106808192</name>
</gene>
<dbReference type="InterPro" id="IPR051221">
    <property type="entry name" value="LDLR-related"/>
</dbReference>
<feature type="chain" id="PRO_5046259783" evidence="14">
    <location>
        <begin position="25"/>
        <end position="774"/>
    </location>
</feature>
<comment type="subcellular location">
    <subcellularLocation>
        <location evidence="1">Membrane</location>
        <topology evidence="1">Single-pass membrane protein</topology>
    </subcellularLocation>
</comment>
<dbReference type="PANTHER" id="PTHR22722">
    <property type="entry name" value="LOW-DENSITY LIPOPROTEIN RECEPTOR-RELATED PROTEIN 2-RELATED"/>
    <property type="match status" value="1"/>
</dbReference>
<dbReference type="PRINTS" id="PR00261">
    <property type="entry name" value="LDLRECEPTOR"/>
</dbReference>
<dbReference type="InterPro" id="IPR000152">
    <property type="entry name" value="EGF-type_Asp/Asn_hydroxyl_site"/>
</dbReference>
<dbReference type="Gene3D" id="2.120.10.30">
    <property type="entry name" value="TolB, C-terminal domain"/>
    <property type="match status" value="1"/>
</dbReference>
<dbReference type="Pfam" id="PF07645">
    <property type="entry name" value="EGF_CA"/>
    <property type="match status" value="1"/>
</dbReference>
<evidence type="ECO:0000256" key="6">
    <source>
        <dbReference type="ARBA" id="ARBA00023136"/>
    </source>
</evidence>
<feature type="disulfide bond" evidence="11">
    <location>
        <begin position="279"/>
        <end position="297"/>
    </location>
</feature>
<feature type="domain" description="EGF-like" evidence="15">
    <location>
        <begin position="354"/>
        <end position="393"/>
    </location>
</feature>
<proteinExistence type="predicted"/>
<dbReference type="InterPro" id="IPR000742">
    <property type="entry name" value="EGF"/>
</dbReference>
<comment type="caution">
    <text evidence="10">Lacks conserved residue(s) required for the propagation of feature annotation.</text>
</comment>
<keyword evidence="2 10" id="KW-0245">EGF-like domain</keyword>
<keyword evidence="5 13" id="KW-1133">Transmembrane helix</keyword>
<dbReference type="InterPro" id="IPR018097">
    <property type="entry name" value="EGF_Ca-bd_CS"/>
</dbReference>
<dbReference type="InterPro" id="IPR036055">
    <property type="entry name" value="LDL_receptor-like_sf"/>
</dbReference>
<dbReference type="SMART" id="SM00181">
    <property type="entry name" value="EGF"/>
    <property type="match status" value="3"/>
</dbReference>
<dbReference type="SUPFAM" id="SSF57196">
    <property type="entry name" value="EGF/Laminin"/>
    <property type="match status" value="2"/>
</dbReference>
<feature type="region of interest" description="Disordered" evidence="12">
    <location>
        <begin position="605"/>
        <end position="689"/>
    </location>
</feature>
<feature type="disulfide bond" evidence="11">
    <location>
        <begin position="151"/>
        <end position="163"/>
    </location>
</feature>
<evidence type="ECO:0000256" key="5">
    <source>
        <dbReference type="ARBA" id="ARBA00022989"/>
    </source>
</evidence>
<accession>A0ABM1E260</accession>
<dbReference type="RefSeq" id="XP_014666281.1">
    <property type="nucleotide sequence ID" value="XM_014810795.1"/>
</dbReference>
<dbReference type="InterPro" id="IPR002172">
    <property type="entry name" value="LDrepeatLR_classA_rpt"/>
</dbReference>
<dbReference type="InterPro" id="IPR023415">
    <property type="entry name" value="LDLR_class-A_CS"/>
</dbReference>
<evidence type="ECO:0000256" key="1">
    <source>
        <dbReference type="ARBA" id="ARBA00004167"/>
    </source>
</evidence>
<evidence type="ECO:0000256" key="3">
    <source>
        <dbReference type="ARBA" id="ARBA00022692"/>
    </source>
</evidence>
<evidence type="ECO:0000256" key="14">
    <source>
        <dbReference type="SAM" id="SignalP"/>
    </source>
</evidence>
<dbReference type="PROSITE" id="PS01209">
    <property type="entry name" value="LDLRA_1"/>
    <property type="match status" value="4"/>
</dbReference>
<feature type="transmembrane region" description="Helical" evidence="13">
    <location>
        <begin position="693"/>
        <end position="715"/>
    </location>
</feature>
<evidence type="ECO:0000256" key="4">
    <source>
        <dbReference type="ARBA" id="ARBA00022737"/>
    </source>
</evidence>
<dbReference type="SMART" id="SM00179">
    <property type="entry name" value="EGF_CA"/>
    <property type="match status" value="2"/>
</dbReference>
<evidence type="ECO:0000256" key="10">
    <source>
        <dbReference type="PROSITE-ProRule" id="PRU00076"/>
    </source>
</evidence>
<dbReference type="PROSITE" id="PS50026">
    <property type="entry name" value="EGF_3"/>
    <property type="match status" value="2"/>
</dbReference>
<feature type="disulfide bond" evidence="11">
    <location>
        <begin position="158"/>
        <end position="176"/>
    </location>
</feature>
<feature type="signal peptide" evidence="14">
    <location>
        <begin position="1"/>
        <end position="24"/>
    </location>
</feature>
<evidence type="ECO:0000313" key="17">
    <source>
        <dbReference type="RefSeq" id="XP_014666281.1"/>
    </source>
</evidence>
<feature type="compositionally biased region" description="Pro residues" evidence="12">
    <location>
        <begin position="620"/>
        <end position="629"/>
    </location>
</feature>
<evidence type="ECO:0000256" key="13">
    <source>
        <dbReference type="SAM" id="Phobius"/>
    </source>
</evidence>
<feature type="disulfide bond" evidence="11">
    <location>
        <begin position="314"/>
        <end position="326"/>
    </location>
</feature>
<dbReference type="PROSITE" id="PS50068">
    <property type="entry name" value="LDLRA_2"/>
    <property type="match status" value="7"/>
</dbReference>
<dbReference type="PROSITE" id="PS01187">
    <property type="entry name" value="EGF_CA"/>
    <property type="match status" value="1"/>
</dbReference>
<dbReference type="PROSITE" id="PS00010">
    <property type="entry name" value="ASX_HYDROXYL"/>
    <property type="match status" value="2"/>
</dbReference>
<dbReference type="PANTHER" id="PTHR22722:SF14">
    <property type="entry name" value="MEGALIN, ISOFORM A"/>
    <property type="match status" value="1"/>
</dbReference>
<feature type="disulfide bond" evidence="11">
    <location>
        <begin position="35"/>
        <end position="53"/>
    </location>
</feature>
<feature type="disulfide bond" evidence="11">
    <location>
        <begin position="234"/>
        <end position="246"/>
    </location>
</feature>
<keyword evidence="16" id="KW-1185">Reference proteome</keyword>
<keyword evidence="6 13" id="KW-0472">Membrane</keyword>
<dbReference type="SMART" id="SM00192">
    <property type="entry name" value="LDLa"/>
    <property type="match status" value="7"/>
</dbReference>
<feature type="disulfide bond" evidence="11">
    <location>
        <begin position="210"/>
        <end position="225"/>
    </location>
</feature>
<keyword evidence="7 11" id="KW-1015">Disulfide bond</keyword>
<evidence type="ECO:0000256" key="8">
    <source>
        <dbReference type="ARBA" id="ARBA00023170"/>
    </source>
</evidence>
<name>A0ABM1E260_PRICU</name>
<feature type="domain" description="EGF-like" evidence="15">
    <location>
        <begin position="394"/>
        <end position="430"/>
    </location>
</feature>
<keyword evidence="3 13" id="KW-0812">Transmembrane</keyword>
<feature type="disulfide bond" evidence="11">
    <location>
        <begin position="28"/>
        <end position="40"/>
    </location>
</feature>
<dbReference type="InterPro" id="IPR049883">
    <property type="entry name" value="NOTCH1_EGF-like"/>
</dbReference>
<feature type="disulfide bond" evidence="11">
    <location>
        <begin position="47"/>
        <end position="62"/>
    </location>
</feature>
<feature type="disulfide bond" evidence="11">
    <location>
        <begin position="253"/>
        <end position="268"/>
    </location>
</feature>
<dbReference type="PROSITE" id="PS01186">
    <property type="entry name" value="EGF_2"/>
    <property type="match status" value="1"/>
</dbReference>
<dbReference type="InterPro" id="IPR011042">
    <property type="entry name" value="6-blade_b-propeller_TolB-like"/>
</dbReference>
<keyword evidence="14" id="KW-0732">Signal</keyword>
<feature type="compositionally biased region" description="Low complexity" evidence="12">
    <location>
        <begin position="661"/>
        <end position="678"/>
    </location>
</feature>
<feature type="region of interest" description="Disordered" evidence="12">
    <location>
        <begin position="748"/>
        <end position="774"/>
    </location>
</feature>
<feature type="compositionally biased region" description="Low complexity" evidence="12">
    <location>
        <begin position="630"/>
        <end position="644"/>
    </location>
</feature>
<feature type="disulfide bond" evidence="11">
    <location>
        <begin position="291"/>
        <end position="306"/>
    </location>
</feature>
<dbReference type="Gene3D" id="2.10.25.10">
    <property type="entry name" value="Laminin"/>
    <property type="match status" value="3"/>
</dbReference>
<organism evidence="16 17">
    <name type="scientific">Priapulus caudatus</name>
    <name type="common">Priapulid worm</name>
    <dbReference type="NCBI Taxonomy" id="37621"/>
    <lineage>
        <taxon>Eukaryota</taxon>
        <taxon>Metazoa</taxon>
        <taxon>Ecdysozoa</taxon>
        <taxon>Scalidophora</taxon>
        <taxon>Priapulida</taxon>
        <taxon>Priapulimorpha</taxon>
        <taxon>Priapulimorphida</taxon>
        <taxon>Priapulidae</taxon>
        <taxon>Priapulus</taxon>
    </lineage>
</organism>
<dbReference type="CDD" id="cd00112">
    <property type="entry name" value="LDLa"/>
    <property type="match status" value="5"/>
</dbReference>
<keyword evidence="9" id="KW-0325">Glycoprotein</keyword>
<dbReference type="Gene3D" id="4.10.400.10">
    <property type="entry name" value="Low-density Lipoprotein Receptor"/>
    <property type="match status" value="7"/>
</dbReference>
<dbReference type="SUPFAM" id="SSF57424">
    <property type="entry name" value="LDL receptor-like module"/>
    <property type="match status" value="7"/>
</dbReference>
<evidence type="ECO:0000256" key="12">
    <source>
        <dbReference type="SAM" id="MobiDB-lite"/>
    </source>
</evidence>
<evidence type="ECO:0000313" key="16">
    <source>
        <dbReference type="Proteomes" id="UP000695022"/>
    </source>
</evidence>
<sequence>MIGFWRTTSWLIIVLLARIHVAKSDGQCDVSEFSCTNGKCIPIMWKCDDTDDCGDGSDESDCPVETCSDGEFTCESGRCIPVSWTCDKEDDCGDNSDEDAEQCRNKQCKPTRSLRARHRPAPASPRRGAATDDGDCPDGSDEEDCVGETSCAPNEFQCTNKRCISQRWVCDKDDDCGDGSDEDEQCAAMTNCTDQFQCNDTQCIPLNWRCDGDADCRDETDEINCPTPSVPSKCSDREFACFNGDCIHRSWVCDAQKDCPDGSDEIDCNITCRMDQFQCRDLECIPGVSQCNGRIDCMDGSDEQNCPTQPTSQCDPKTQFACAATCISMELVCDGKNDCGNWEDEPSGPTSFCDNNECDVNNGGCVHQCIDTRAGFLCECNPGYKPYLNNSCEDVDECVEMPGACSHTCENTKGSYKCHCFDGYHLDLARTGFCKADGARPKLLFSNRKDIRVLDLANREYHNVATHLNNAIAVDYVHATQQLYWSDVNDEHIYVMNIWNLRSAGSQWQERPNFLSDILTPPSMKHLQDRRVRCIALPTPLLGDWETAEAYTPAEQVLRVRTFRRLADRPCYSDDLKVNERSPKYTCHCEDGVELHADMRTCRAATAAPPPASTATPSSSSPPPTPHPNSTPKTSSPATKSPSSHAPIIVVPGNAGGVTPAAAETSSSSEAEGSTVGAPEKGDHTGGMPRGHVAAIASAALVGLIILLATVAYLIHRNYVKKNTKSMNFDNPVYRKTTEEQFSLEKNQYQPDKPYNPEQKTLEPLTSPGTNDFV</sequence>
<protein>
    <submittedName>
        <fullName evidence="17">Low-density lipoprotein receptor-related protein 8-like</fullName>
    </submittedName>
</protein>
<feature type="disulfide bond" evidence="11">
    <location>
        <begin position="67"/>
        <end position="79"/>
    </location>
</feature>
<keyword evidence="8" id="KW-0675">Receptor</keyword>
<dbReference type="Pfam" id="PF00057">
    <property type="entry name" value="Ldl_recept_a"/>
    <property type="match status" value="7"/>
</dbReference>
<feature type="disulfide bond" evidence="11">
    <location>
        <begin position="241"/>
        <end position="259"/>
    </location>
</feature>
<dbReference type="Proteomes" id="UP000695022">
    <property type="component" value="Unplaced"/>
</dbReference>
<dbReference type="InterPro" id="IPR001881">
    <property type="entry name" value="EGF-like_Ca-bd_dom"/>
</dbReference>
<feature type="disulfide bond" evidence="11">
    <location>
        <begin position="74"/>
        <end position="92"/>
    </location>
</feature>
<feature type="disulfide bond" evidence="11">
    <location>
        <begin position="198"/>
        <end position="216"/>
    </location>
</feature>
<evidence type="ECO:0000256" key="11">
    <source>
        <dbReference type="PROSITE-ProRule" id="PRU00124"/>
    </source>
</evidence>
<feature type="region of interest" description="Disordered" evidence="12">
    <location>
        <begin position="114"/>
        <end position="137"/>
    </location>
</feature>
<evidence type="ECO:0000256" key="7">
    <source>
        <dbReference type="ARBA" id="ARBA00023157"/>
    </source>
</evidence>
<evidence type="ECO:0000259" key="15">
    <source>
        <dbReference type="PROSITE" id="PS50026"/>
    </source>
</evidence>
<dbReference type="GeneID" id="106808192"/>
<dbReference type="SUPFAM" id="SSF63825">
    <property type="entry name" value="YWTD domain"/>
    <property type="match status" value="1"/>
</dbReference>
<reference evidence="17" key="1">
    <citation type="submission" date="2025-08" db="UniProtKB">
        <authorList>
            <consortium name="RefSeq"/>
        </authorList>
    </citation>
    <scope>IDENTIFICATION</scope>
</reference>